<gene>
    <name evidence="1" type="ORF">B0A81_00925</name>
</gene>
<name>A0ABX4CZU2_9FLAO</name>
<dbReference type="Gene3D" id="3.40.50.150">
    <property type="entry name" value="Vaccinia Virus protein VP39"/>
    <property type="match status" value="1"/>
</dbReference>
<sequence>MLSQIRSYLKFLWNSKNEHGVHSPFVFSLLTKCFYDKKPKPEYKILKNYRKSLLENKNFIEVTDFGAGSKVFKSNKRQICKIASTAGISPKRAELLFRVTNYFKPNNILEIGTSLGLATSALALGSQSLGTKAKVTTIEGCAQTGNIAKNQLEKFECKNVENIISEFESFLISENLSQNFGTKIYDLIYFDGNHSKKATLAYFELLLPTIDNDSVWIFDDIHWSQEMEEAWEIIKNHPKVKVTIDTFQWGFVFFRYEQEKEHFVIRA</sequence>
<proteinExistence type="predicted"/>
<dbReference type="Proteomes" id="UP000198381">
    <property type="component" value="Unassembled WGS sequence"/>
</dbReference>
<keyword evidence="1" id="KW-0489">Methyltransferase</keyword>
<keyword evidence="2" id="KW-1185">Reference proteome</keyword>
<organism evidence="1 2">
    <name type="scientific">Flavobacterium plurextorum</name>
    <dbReference type="NCBI Taxonomy" id="1114867"/>
    <lineage>
        <taxon>Bacteria</taxon>
        <taxon>Pseudomonadati</taxon>
        <taxon>Bacteroidota</taxon>
        <taxon>Flavobacteriia</taxon>
        <taxon>Flavobacteriales</taxon>
        <taxon>Flavobacteriaceae</taxon>
        <taxon>Flavobacterium</taxon>
    </lineage>
</organism>
<dbReference type="GO" id="GO:0008168">
    <property type="term" value="F:methyltransferase activity"/>
    <property type="evidence" value="ECO:0007669"/>
    <property type="project" value="UniProtKB-KW"/>
</dbReference>
<comment type="caution">
    <text evidence="1">The sequence shown here is derived from an EMBL/GenBank/DDBJ whole genome shotgun (WGS) entry which is preliminary data.</text>
</comment>
<keyword evidence="1" id="KW-0808">Transferase</keyword>
<dbReference type="EMBL" id="MUHD01000002">
    <property type="protein sequence ID" value="OXB11589.1"/>
    <property type="molecule type" value="Genomic_DNA"/>
</dbReference>
<evidence type="ECO:0000313" key="1">
    <source>
        <dbReference type="EMBL" id="OXB11589.1"/>
    </source>
</evidence>
<accession>A0ABX4CZU2</accession>
<dbReference type="RefSeq" id="WP_089056255.1">
    <property type="nucleotide sequence ID" value="NZ_MUHD01000002.1"/>
</dbReference>
<dbReference type="InterPro" id="IPR029063">
    <property type="entry name" value="SAM-dependent_MTases_sf"/>
</dbReference>
<dbReference type="Pfam" id="PF13578">
    <property type="entry name" value="Methyltransf_24"/>
    <property type="match status" value="1"/>
</dbReference>
<dbReference type="GO" id="GO:0032259">
    <property type="term" value="P:methylation"/>
    <property type="evidence" value="ECO:0007669"/>
    <property type="project" value="UniProtKB-KW"/>
</dbReference>
<protein>
    <submittedName>
        <fullName evidence="1">Methyltransferase</fullName>
    </submittedName>
</protein>
<evidence type="ECO:0000313" key="2">
    <source>
        <dbReference type="Proteomes" id="UP000198381"/>
    </source>
</evidence>
<dbReference type="SUPFAM" id="SSF53335">
    <property type="entry name" value="S-adenosyl-L-methionine-dependent methyltransferases"/>
    <property type="match status" value="1"/>
</dbReference>
<reference evidence="1 2" key="1">
    <citation type="submission" date="2016-11" db="EMBL/GenBank/DDBJ databases">
        <title>Whole genomes of Flavobacteriaceae.</title>
        <authorList>
            <person name="Stine C."/>
            <person name="Li C."/>
            <person name="Tadesse D."/>
        </authorList>
    </citation>
    <scope>NUCLEOTIDE SEQUENCE [LARGE SCALE GENOMIC DNA]</scope>
    <source>
        <strain evidence="1 2">CCUG 60112</strain>
    </source>
</reference>